<sequence>MGALLRTSPTKRPREGFHKYLKPGKLAQLRDSKITARRVQHGDLKTQISLYQLVLSSMSSSLSQQTRDNIPDQSHDEVPYFPPGTLLNRPRCLQRKKLVAVAPVFSNN</sequence>
<evidence type="ECO:0000313" key="2">
    <source>
        <dbReference type="EMBL" id="KAK9936033.1"/>
    </source>
</evidence>
<proteinExistence type="predicted"/>
<feature type="region of interest" description="Disordered" evidence="1">
    <location>
        <begin position="64"/>
        <end position="86"/>
    </location>
</feature>
<gene>
    <name evidence="2" type="ORF">M0R45_012898</name>
</gene>
<evidence type="ECO:0000313" key="3">
    <source>
        <dbReference type="Proteomes" id="UP001457282"/>
    </source>
</evidence>
<accession>A0AAW1XI00</accession>
<name>A0AAW1XI00_RUBAR</name>
<dbReference type="Proteomes" id="UP001457282">
    <property type="component" value="Unassembled WGS sequence"/>
</dbReference>
<dbReference type="AlphaFoldDB" id="A0AAW1XI00"/>
<keyword evidence="3" id="KW-1185">Reference proteome</keyword>
<dbReference type="PANTHER" id="PTHR35495">
    <property type="entry name" value="OS06G0679600 PROTEIN"/>
    <property type="match status" value="1"/>
</dbReference>
<feature type="compositionally biased region" description="Basic and acidic residues" evidence="1">
    <location>
        <begin position="69"/>
        <end position="78"/>
    </location>
</feature>
<dbReference type="PANTHER" id="PTHR35495:SF1">
    <property type="entry name" value="OS06G0679600 PROTEIN"/>
    <property type="match status" value="1"/>
</dbReference>
<evidence type="ECO:0000256" key="1">
    <source>
        <dbReference type="SAM" id="MobiDB-lite"/>
    </source>
</evidence>
<comment type="caution">
    <text evidence="2">The sequence shown here is derived from an EMBL/GenBank/DDBJ whole genome shotgun (WGS) entry which is preliminary data.</text>
</comment>
<reference evidence="2 3" key="1">
    <citation type="journal article" date="2023" name="G3 (Bethesda)">
        <title>A chromosome-length genome assembly and annotation of blackberry (Rubus argutus, cv. 'Hillquist').</title>
        <authorList>
            <person name="Bruna T."/>
            <person name="Aryal R."/>
            <person name="Dudchenko O."/>
            <person name="Sargent D.J."/>
            <person name="Mead D."/>
            <person name="Buti M."/>
            <person name="Cavallini A."/>
            <person name="Hytonen T."/>
            <person name="Andres J."/>
            <person name="Pham M."/>
            <person name="Weisz D."/>
            <person name="Mascagni F."/>
            <person name="Usai G."/>
            <person name="Natali L."/>
            <person name="Bassil N."/>
            <person name="Fernandez G.E."/>
            <person name="Lomsadze A."/>
            <person name="Armour M."/>
            <person name="Olukolu B."/>
            <person name="Poorten T."/>
            <person name="Britton C."/>
            <person name="Davik J."/>
            <person name="Ashrafi H."/>
            <person name="Aiden E.L."/>
            <person name="Borodovsky M."/>
            <person name="Worthington M."/>
        </authorList>
    </citation>
    <scope>NUCLEOTIDE SEQUENCE [LARGE SCALE GENOMIC DNA]</scope>
    <source>
        <strain evidence="2">PI 553951</strain>
    </source>
</reference>
<organism evidence="2 3">
    <name type="scientific">Rubus argutus</name>
    <name type="common">Southern blackberry</name>
    <dbReference type="NCBI Taxonomy" id="59490"/>
    <lineage>
        <taxon>Eukaryota</taxon>
        <taxon>Viridiplantae</taxon>
        <taxon>Streptophyta</taxon>
        <taxon>Embryophyta</taxon>
        <taxon>Tracheophyta</taxon>
        <taxon>Spermatophyta</taxon>
        <taxon>Magnoliopsida</taxon>
        <taxon>eudicotyledons</taxon>
        <taxon>Gunneridae</taxon>
        <taxon>Pentapetalae</taxon>
        <taxon>rosids</taxon>
        <taxon>fabids</taxon>
        <taxon>Rosales</taxon>
        <taxon>Rosaceae</taxon>
        <taxon>Rosoideae</taxon>
        <taxon>Rosoideae incertae sedis</taxon>
        <taxon>Rubus</taxon>
    </lineage>
</organism>
<dbReference type="EMBL" id="JBEDUW010000003">
    <property type="protein sequence ID" value="KAK9936033.1"/>
    <property type="molecule type" value="Genomic_DNA"/>
</dbReference>
<protein>
    <submittedName>
        <fullName evidence="2">Uncharacterized protein</fullName>
    </submittedName>
</protein>